<evidence type="ECO:0000313" key="3">
    <source>
        <dbReference type="Proteomes" id="UP001153269"/>
    </source>
</evidence>
<accession>A0A9N7Z402</accession>
<sequence>MAYGKPGPTECAPVSIIALPLSNTRARDHTLNTGTLSVSQVLQLTTSEPNRPLPEHNSTGSPFVCCEFSIVPHCCCRCTVWCLLTGLISDTAGEPSMTHHTLKSRKPGSAAGGGEGRGATVTLMAISNKQETDREEEDTEINGRVGMQCVEECGTRKVKTVSSNGIRGGGMTEESRRVPFSISGARERKKRSGQEVEEDRQE</sequence>
<dbReference type="AlphaFoldDB" id="A0A9N7Z402"/>
<comment type="caution">
    <text evidence="2">The sequence shown here is derived from an EMBL/GenBank/DDBJ whole genome shotgun (WGS) entry which is preliminary data.</text>
</comment>
<organism evidence="2 3">
    <name type="scientific">Pleuronectes platessa</name>
    <name type="common">European plaice</name>
    <dbReference type="NCBI Taxonomy" id="8262"/>
    <lineage>
        <taxon>Eukaryota</taxon>
        <taxon>Metazoa</taxon>
        <taxon>Chordata</taxon>
        <taxon>Craniata</taxon>
        <taxon>Vertebrata</taxon>
        <taxon>Euteleostomi</taxon>
        <taxon>Actinopterygii</taxon>
        <taxon>Neopterygii</taxon>
        <taxon>Teleostei</taxon>
        <taxon>Neoteleostei</taxon>
        <taxon>Acanthomorphata</taxon>
        <taxon>Carangaria</taxon>
        <taxon>Pleuronectiformes</taxon>
        <taxon>Pleuronectoidei</taxon>
        <taxon>Pleuronectidae</taxon>
        <taxon>Pleuronectes</taxon>
    </lineage>
</organism>
<evidence type="ECO:0000313" key="2">
    <source>
        <dbReference type="EMBL" id="CAB1448061.1"/>
    </source>
</evidence>
<feature type="region of interest" description="Disordered" evidence="1">
    <location>
        <begin position="161"/>
        <end position="202"/>
    </location>
</feature>
<protein>
    <submittedName>
        <fullName evidence="2">Uncharacterized protein</fullName>
    </submittedName>
</protein>
<dbReference type="Proteomes" id="UP001153269">
    <property type="component" value="Unassembled WGS sequence"/>
</dbReference>
<name>A0A9N7Z402_PLEPL</name>
<proteinExistence type="predicted"/>
<gene>
    <name evidence="2" type="ORF">PLEPLA_LOCUS35724</name>
</gene>
<reference evidence="2" key="1">
    <citation type="submission" date="2020-03" db="EMBL/GenBank/DDBJ databases">
        <authorList>
            <person name="Weist P."/>
        </authorList>
    </citation>
    <scope>NUCLEOTIDE SEQUENCE</scope>
</reference>
<evidence type="ECO:0000256" key="1">
    <source>
        <dbReference type="SAM" id="MobiDB-lite"/>
    </source>
</evidence>
<dbReference type="EMBL" id="CADEAL010003964">
    <property type="protein sequence ID" value="CAB1448061.1"/>
    <property type="molecule type" value="Genomic_DNA"/>
</dbReference>
<keyword evidence="3" id="KW-1185">Reference proteome</keyword>
<feature type="region of interest" description="Disordered" evidence="1">
    <location>
        <begin position="95"/>
        <end position="117"/>
    </location>
</feature>